<evidence type="ECO:0000313" key="1">
    <source>
        <dbReference type="EMBL" id="HEC68580.1"/>
    </source>
</evidence>
<dbReference type="EMBL" id="DRIH01000261">
    <property type="protein sequence ID" value="HEC68580.1"/>
    <property type="molecule type" value="Genomic_DNA"/>
</dbReference>
<dbReference type="AlphaFoldDB" id="A0A7C1W4U6"/>
<reference evidence="1" key="1">
    <citation type="journal article" date="2020" name="mSystems">
        <title>Genome- and Community-Level Interaction Insights into Carbon Utilization and Element Cycling Functions of Hydrothermarchaeota in Hydrothermal Sediment.</title>
        <authorList>
            <person name="Zhou Z."/>
            <person name="Liu Y."/>
            <person name="Xu W."/>
            <person name="Pan J."/>
            <person name="Luo Z.H."/>
            <person name="Li M."/>
        </authorList>
    </citation>
    <scope>NUCLEOTIDE SEQUENCE [LARGE SCALE GENOMIC DNA]</scope>
    <source>
        <strain evidence="1">HyVt-389</strain>
    </source>
</reference>
<organism evidence="1">
    <name type="scientific">Desulfofervidus auxilii</name>
    <dbReference type="NCBI Taxonomy" id="1621989"/>
    <lineage>
        <taxon>Bacteria</taxon>
        <taxon>Pseudomonadati</taxon>
        <taxon>Thermodesulfobacteriota</taxon>
        <taxon>Candidatus Desulfofervidia</taxon>
        <taxon>Candidatus Desulfofervidales</taxon>
        <taxon>Candidatus Desulfofervidaceae</taxon>
        <taxon>Candidatus Desulfofervidus</taxon>
    </lineage>
</organism>
<accession>A0A7C1W4U6</accession>
<proteinExistence type="predicted"/>
<comment type="caution">
    <text evidence="1">The sequence shown here is derived from an EMBL/GenBank/DDBJ whole genome shotgun (WGS) entry which is preliminary data.</text>
</comment>
<gene>
    <name evidence="1" type="ORF">ENI35_07240</name>
</gene>
<sequence length="58" mass="6861">MSKHKKIDCFKCKFFYVTWDKHFPYGCKVMGFKSKEIPSNVVLKSSKMSCLFFKNKGK</sequence>
<dbReference type="Proteomes" id="UP000885738">
    <property type="component" value="Unassembled WGS sequence"/>
</dbReference>
<name>A0A7C1W4U6_DESA2</name>
<protein>
    <submittedName>
        <fullName evidence="1">Uracil-DNA glycosylase</fullName>
    </submittedName>
</protein>